<evidence type="ECO:0000256" key="1">
    <source>
        <dbReference type="SAM" id="Phobius"/>
    </source>
</evidence>
<dbReference type="STRING" id="51670.SAMN04488557_3124"/>
<organism evidence="2 3">
    <name type="scientific">Hyphomicrobium facile</name>
    <dbReference type="NCBI Taxonomy" id="51670"/>
    <lineage>
        <taxon>Bacteria</taxon>
        <taxon>Pseudomonadati</taxon>
        <taxon>Pseudomonadota</taxon>
        <taxon>Alphaproteobacteria</taxon>
        <taxon>Hyphomicrobiales</taxon>
        <taxon>Hyphomicrobiaceae</taxon>
        <taxon>Hyphomicrobium</taxon>
    </lineage>
</organism>
<keyword evidence="1" id="KW-0472">Membrane</keyword>
<accession>A0A1I7NRY1</accession>
<keyword evidence="1" id="KW-0812">Transmembrane</keyword>
<proteinExistence type="predicted"/>
<evidence type="ECO:0000313" key="3">
    <source>
        <dbReference type="Proteomes" id="UP000199423"/>
    </source>
</evidence>
<keyword evidence="1" id="KW-1133">Transmembrane helix</keyword>
<sequence>MKSASTGSPAACRQAHSTNAPQAATEAGFTLFETLTAMLVMSIGLVSLFEAHSRALRTAGVAEDYARARIFAQGLLADTIASWSGRVFSKSGNADGFAWTIDVASEGASWANVAMHDNWKLRRVRVVVSWAGGRQFELDTLKLGRTNG</sequence>
<dbReference type="Proteomes" id="UP000199423">
    <property type="component" value="Unassembled WGS sequence"/>
</dbReference>
<dbReference type="EMBL" id="FPCH01000003">
    <property type="protein sequence ID" value="SFV37362.1"/>
    <property type="molecule type" value="Genomic_DNA"/>
</dbReference>
<feature type="transmembrane region" description="Helical" evidence="1">
    <location>
        <begin position="27"/>
        <end position="49"/>
    </location>
</feature>
<gene>
    <name evidence="2" type="ORF">SAMN04488557_3124</name>
</gene>
<reference evidence="3" key="1">
    <citation type="submission" date="2016-10" db="EMBL/GenBank/DDBJ databases">
        <authorList>
            <person name="Varghese N."/>
            <person name="Submissions S."/>
        </authorList>
    </citation>
    <scope>NUCLEOTIDE SEQUENCE [LARGE SCALE GENOMIC DNA]</scope>
    <source>
        <strain evidence="3">DSM 1565</strain>
    </source>
</reference>
<name>A0A1I7NRY1_9HYPH</name>
<keyword evidence="3" id="KW-1185">Reference proteome</keyword>
<dbReference type="AlphaFoldDB" id="A0A1I7NRY1"/>
<evidence type="ECO:0000313" key="2">
    <source>
        <dbReference type="EMBL" id="SFV37362.1"/>
    </source>
</evidence>
<protein>
    <submittedName>
        <fullName evidence="2">General secretion pathway protein I</fullName>
    </submittedName>
</protein>